<sequence>MDEKLIGLLIAAKKALHSGQSICEQANTLSQDSEEYADAIEKSWPRMVFVHNHILVQLSALNRIREYLLMKIQIKRDNLKDRESTFGKVSFELQEIFGTLRKTNIDPHILRLNHPTVHLQQEERSTLFDYIQDQAVLELQQLADDEIGKAEVLCNSLELIEKNLSTKINELASMLEAAVSISLDDTTASFVNAKTQFQEGEMAAMADILNSLTNHYDQLGEALRLWRSNLDTRQHLDISVLQEDHDRLPDIVEDLRDSFDVVKSVKEELLVRLRVQQTVHGDLLNVLDQLETVNVTGGLAELIVDRLTHVEVETAEHETNMDLYFDQLMSLTEWYNQFIHSYHHLIVEVERRQQVAEDQAKWRQEIMRALEKSHQEEIQKRKDWVAEHGQFLPEDLCAFIFVQPVKLSVHPDRQLLSLGESADMKASGDIKG</sequence>
<evidence type="ECO:0000313" key="9">
    <source>
        <dbReference type="Proteomes" id="UP000242146"/>
    </source>
</evidence>
<name>A0A1X2G390_9FUNG</name>
<dbReference type="PANTHER" id="PTHR28005:SF1">
    <property type="entry name" value="AUTOPHAGY-RELATED PROTEIN 17"/>
    <property type="match status" value="1"/>
</dbReference>
<dbReference type="AlphaFoldDB" id="A0A1X2G390"/>
<dbReference type="GO" id="GO:1990316">
    <property type="term" value="C:Atg1/ULK1 kinase complex"/>
    <property type="evidence" value="ECO:0007669"/>
    <property type="project" value="TreeGrafter"/>
</dbReference>
<evidence type="ECO:0000256" key="2">
    <source>
        <dbReference type="ARBA" id="ARBA00013806"/>
    </source>
</evidence>
<accession>A0A1X2G390</accession>
<dbReference type="OrthoDB" id="1937984at2759"/>
<dbReference type="Pfam" id="PF04108">
    <property type="entry name" value="ATG17_like"/>
    <property type="match status" value="1"/>
</dbReference>
<comment type="similarity">
    <text evidence="1 6">Belongs to the ATG17 family.</text>
</comment>
<gene>
    <name evidence="8" type="ORF">DM01DRAFT_1198529</name>
</gene>
<dbReference type="GO" id="GO:0060090">
    <property type="term" value="F:molecular adaptor activity"/>
    <property type="evidence" value="ECO:0007669"/>
    <property type="project" value="TreeGrafter"/>
</dbReference>
<dbReference type="Proteomes" id="UP000242146">
    <property type="component" value="Unassembled WGS sequence"/>
</dbReference>
<dbReference type="InterPro" id="IPR007240">
    <property type="entry name" value="Atg17"/>
</dbReference>
<dbReference type="EMBL" id="MCGT01000054">
    <property type="protein sequence ID" value="ORX43554.1"/>
    <property type="molecule type" value="Genomic_DNA"/>
</dbReference>
<comment type="subcellular location">
    <subcellularLocation>
        <location evidence="6">Cytoplasm</location>
    </subcellularLocation>
    <subcellularLocation>
        <location evidence="6">Preautophagosomal structure membrane</location>
        <topology evidence="6">Peripheral membrane protein</topology>
    </subcellularLocation>
</comment>
<evidence type="ECO:0000256" key="5">
    <source>
        <dbReference type="ARBA" id="ARBA00023136"/>
    </source>
</evidence>
<evidence type="ECO:0000256" key="4">
    <source>
        <dbReference type="ARBA" id="ARBA00023006"/>
    </source>
</evidence>
<proteinExistence type="inferred from homology"/>
<keyword evidence="9" id="KW-1185">Reference proteome</keyword>
<dbReference type="GO" id="GO:0034727">
    <property type="term" value="P:piecemeal microautophagy of the nucleus"/>
    <property type="evidence" value="ECO:0007669"/>
    <property type="project" value="TreeGrafter"/>
</dbReference>
<dbReference type="GO" id="GO:0034045">
    <property type="term" value="C:phagophore assembly site membrane"/>
    <property type="evidence" value="ECO:0007669"/>
    <property type="project" value="UniProtKB-SubCell"/>
</dbReference>
<dbReference type="GO" id="GO:0000422">
    <property type="term" value="P:autophagy of mitochondrion"/>
    <property type="evidence" value="ECO:0007669"/>
    <property type="project" value="TreeGrafter"/>
</dbReference>
<comment type="caution">
    <text evidence="8">The sequence shown here is derived from an EMBL/GenBank/DDBJ whole genome shotgun (WGS) entry which is preliminary data.</text>
</comment>
<evidence type="ECO:0000256" key="6">
    <source>
        <dbReference type="RuleBase" id="RU368080"/>
    </source>
</evidence>
<dbReference type="STRING" id="101127.A0A1X2G390"/>
<comment type="function">
    <text evidence="6">Autophagy-specific protein that functions in response to autophagy-inducing signals as a scaffold to recruit other ATG proteins to organize preautophagosomal structure (PAS) formation. Modulates the timing and magnitude of the autophagy response, such as the size of the sequestering vesicles. Plays particularly a role in pexophagy and nucleophagy.</text>
</comment>
<reference evidence="8 9" key="1">
    <citation type="submission" date="2016-07" db="EMBL/GenBank/DDBJ databases">
        <title>Pervasive Adenine N6-methylation of Active Genes in Fungi.</title>
        <authorList>
            <consortium name="DOE Joint Genome Institute"/>
            <person name="Mondo S.J."/>
            <person name="Dannebaum R.O."/>
            <person name="Kuo R.C."/>
            <person name="Labutti K."/>
            <person name="Haridas S."/>
            <person name="Kuo A."/>
            <person name="Salamov A."/>
            <person name="Ahrendt S.R."/>
            <person name="Lipzen A."/>
            <person name="Sullivan W."/>
            <person name="Andreopoulos W.B."/>
            <person name="Clum A."/>
            <person name="Lindquist E."/>
            <person name="Daum C."/>
            <person name="Ramamoorthy G.K."/>
            <person name="Gryganskyi A."/>
            <person name="Culley D."/>
            <person name="Magnuson J.K."/>
            <person name="James T.Y."/>
            <person name="O'Malley M.A."/>
            <person name="Stajich J.E."/>
            <person name="Spatafora J.W."/>
            <person name="Visel A."/>
            <person name="Grigoriev I.V."/>
        </authorList>
    </citation>
    <scope>NUCLEOTIDE SEQUENCE [LARGE SCALE GENOMIC DNA]</scope>
    <source>
        <strain evidence="8 9">NRRL 3301</strain>
    </source>
</reference>
<evidence type="ECO:0000313" key="8">
    <source>
        <dbReference type="EMBL" id="ORX43554.1"/>
    </source>
</evidence>
<dbReference type="GO" id="GO:0030295">
    <property type="term" value="F:protein kinase activator activity"/>
    <property type="evidence" value="ECO:0007669"/>
    <property type="project" value="TreeGrafter"/>
</dbReference>
<organism evidence="8 9">
    <name type="scientific">Hesseltinella vesiculosa</name>
    <dbReference type="NCBI Taxonomy" id="101127"/>
    <lineage>
        <taxon>Eukaryota</taxon>
        <taxon>Fungi</taxon>
        <taxon>Fungi incertae sedis</taxon>
        <taxon>Mucoromycota</taxon>
        <taxon>Mucoromycotina</taxon>
        <taxon>Mucoromycetes</taxon>
        <taxon>Mucorales</taxon>
        <taxon>Cunninghamellaceae</taxon>
        <taxon>Hesseltinella</taxon>
    </lineage>
</organism>
<keyword evidence="3 6" id="KW-0963">Cytoplasm</keyword>
<keyword evidence="5" id="KW-0472">Membrane</keyword>
<evidence type="ECO:0000256" key="1">
    <source>
        <dbReference type="ARBA" id="ARBA00006259"/>
    </source>
</evidence>
<protein>
    <recommendedName>
        <fullName evidence="2 6">Autophagy-related protein 17</fullName>
    </recommendedName>
</protein>
<evidence type="ECO:0000259" key="7">
    <source>
        <dbReference type="Pfam" id="PF04108"/>
    </source>
</evidence>
<dbReference type="InterPro" id="IPR045326">
    <property type="entry name" value="ATG17-like_dom"/>
</dbReference>
<evidence type="ECO:0000256" key="3">
    <source>
        <dbReference type="ARBA" id="ARBA00022490"/>
    </source>
</evidence>
<dbReference type="GO" id="GO:0000045">
    <property type="term" value="P:autophagosome assembly"/>
    <property type="evidence" value="ECO:0007669"/>
    <property type="project" value="TreeGrafter"/>
</dbReference>
<feature type="domain" description="Autophagy protein ATG17-like" evidence="7">
    <location>
        <begin position="15"/>
        <end position="392"/>
    </location>
</feature>
<dbReference type="PANTHER" id="PTHR28005">
    <property type="entry name" value="AUTOPHAGY-RELATED PROTEIN 17"/>
    <property type="match status" value="1"/>
</dbReference>
<keyword evidence="4 6" id="KW-0072">Autophagy</keyword>